<feature type="region of interest" description="Disordered" evidence="1">
    <location>
        <begin position="115"/>
        <end position="147"/>
    </location>
</feature>
<evidence type="ECO:0000313" key="4">
    <source>
        <dbReference type="EMBL" id="SFW64012.1"/>
    </source>
</evidence>
<feature type="transmembrane region" description="Helical" evidence="2">
    <location>
        <begin position="145"/>
        <end position="167"/>
    </location>
</feature>
<name>A0A1K1QWC3_9PSEU</name>
<proteinExistence type="predicted"/>
<gene>
    <name evidence="4" type="ORF">SAMN04489730_2312</name>
</gene>
<feature type="chain" id="PRO_5039607801" description="MYXO-CTERM domain-containing protein" evidence="3">
    <location>
        <begin position="23"/>
        <end position="173"/>
    </location>
</feature>
<feature type="signal peptide" evidence="3">
    <location>
        <begin position="1"/>
        <end position="22"/>
    </location>
</feature>
<keyword evidence="2" id="KW-1133">Transmembrane helix</keyword>
<evidence type="ECO:0000256" key="3">
    <source>
        <dbReference type="SAM" id="SignalP"/>
    </source>
</evidence>
<dbReference type="AlphaFoldDB" id="A0A1K1QWC3"/>
<keyword evidence="2" id="KW-0472">Membrane</keyword>
<dbReference type="OrthoDB" id="3633383at2"/>
<reference evidence="5" key="1">
    <citation type="submission" date="2016-11" db="EMBL/GenBank/DDBJ databases">
        <authorList>
            <person name="Varghese N."/>
            <person name="Submissions S."/>
        </authorList>
    </citation>
    <scope>NUCLEOTIDE SEQUENCE [LARGE SCALE GENOMIC DNA]</scope>
    <source>
        <strain evidence="5">DSM 44671</strain>
    </source>
</reference>
<dbReference type="Proteomes" id="UP000182740">
    <property type="component" value="Unassembled WGS sequence"/>
</dbReference>
<evidence type="ECO:0000256" key="2">
    <source>
        <dbReference type="SAM" id="Phobius"/>
    </source>
</evidence>
<organism evidence="4 5">
    <name type="scientific">Amycolatopsis australiensis</name>
    <dbReference type="NCBI Taxonomy" id="546364"/>
    <lineage>
        <taxon>Bacteria</taxon>
        <taxon>Bacillati</taxon>
        <taxon>Actinomycetota</taxon>
        <taxon>Actinomycetes</taxon>
        <taxon>Pseudonocardiales</taxon>
        <taxon>Pseudonocardiaceae</taxon>
        <taxon>Amycolatopsis</taxon>
    </lineage>
</organism>
<sequence>MRKIIVAAGVAAGAVLFFPAVASAGSPGLSVSVSGTTATLHGTCVGNNVVAEGNYGIRNGHEPYGAGVMKADGHRQTITFENIKPGKYIAFMFCHDQKDGNSTVVDFIIPGKPAPRPATAAPQVAKKPQGAPQTGGGPGDDEGGIGPLVVGGSAAGVAAVAGAGFWLRRRRRV</sequence>
<accession>A0A1K1QWC3</accession>
<keyword evidence="5" id="KW-1185">Reference proteome</keyword>
<evidence type="ECO:0008006" key="6">
    <source>
        <dbReference type="Google" id="ProtNLM"/>
    </source>
</evidence>
<evidence type="ECO:0000256" key="1">
    <source>
        <dbReference type="SAM" id="MobiDB-lite"/>
    </source>
</evidence>
<dbReference type="RefSeq" id="WP_072476256.1">
    <property type="nucleotide sequence ID" value="NZ_FPJG01000006.1"/>
</dbReference>
<keyword evidence="2" id="KW-0812">Transmembrane</keyword>
<keyword evidence="3" id="KW-0732">Signal</keyword>
<protein>
    <recommendedName>
        <fullName evidence="6">MYXO-CTERM domain-containing protein</fullName>
    </recommendedName>
</protein>
<dbReference type="EMBL" id="FPJG01000006">
    <property type="protein sequence ID" value="SFW64012.1"/>
    <property type="molecule type" value="Genomic_DNA"/>
</dbReference>
<evidence type="ECO:0000313" key="5">
    <source>
        <dbReference type="Proteomes" id="UP000182740"/>
    </source>
</evidence>